<dbReference type="PANTHER" id="PTHR42084:SF1">
    <property type="entry name" value="SERINE_THREONINE-PROTEIN KINASE PPK6"/>
    <property type="match status" value="1"/>
</dbReference>
<accession>A0AAW0Q9A2</accession>
<evidence type="ECO:0008006" key="4">
    <source>
        <dbReference type="Google" id="ProtNLM"/>
    </source>
</evidence>
<dbReference type="EMBL" id="JAQQWP010000011">
    <property type="protein sequence ID" value="KAK8095822.1"/>
    <property type="molecule type" value="Genomic_DNA"/>
</dbReference>
<protein>
    <recommendedName>
        <fullName evidence="4">Serine/threonine-protein kinase ppk6</fullName>
    </recommendedName>
</protein>
<feature type="compositionally biased region" description="Polar residues" evidence="1">
    <location>
        <begin position="288"/>
        <end position="306"/>
    </location>
</feature>
<feature type="compositionally biased region" description="Low complexity" evidence="1">
    <location>
        <begin position="64"/>
        <end position="75"/>
    </location>
</feature>
<feature type="compositionally biased region" description="Acidic residues" evidence="1">
    <location>
        <begin position="82"/>
        <end position="91"/>
    </location>
</feature>
<feature type="compositionally biased region" description="Low complexity" evidence="1">
    <location>
        <begin position="24"/>
        <end position="39"/>
    </location>
</feature>
<feature type="compositionally biased region" description="Polar residues" evidence="1">
    <location>
        <begin position="240"/>
        <end position="264"/>
    </location>
</feature>
<name>A0AAW0Q9A2_9PEZI</name>
<feature type="region of interest" description="Disordered" evidence="1">
    <location>
        <begin position="1"/>
        <end position="124"/>
    </location>
</feature>
<evidence type="ECO:0000313" key="2">
    <source>
        <dbReference type="EMBL" id="KAK8095822.1"/>
    </source>
</evidence>
<keyword evidence="3" id="KW-1185">Reference proteome</keyword>
<feature type="compositionally biased region" description="Acidic residues" evidence="1">
    <location>
        <begin position="184"/>
        <end position="202"/>
    </location>
</feature>
<proteinExistence type="predicted"/>
<organism evidence="2 3">
    <name type="scientific">Apiospora kogelbergensis</name>
    <dbReference type="NCBI Taxonomy" id="1337665"/>
    <lineage>
        <taxon>Eukaryota</taxon>
        <taxon>Fungi</taxon>
        <taxon>Dikarya</taxon>
        <taxon>Ascomycota</taxon>
        <taxon>Pezizomycotina</taxon>
        <taxon>Sordariomycetes</taxon>
        <taxon>Xylariomycetidae</taxon>
        <taxon>Amphisphaeriales</taxon>
        <taxon>Apiosporaceae</taxon>
        <taxon>Apiospora</taxon>
    </lineage>
</organism>
<feature type="region of interest" description="Disordered" evidence="1">
    <location>
        <begin position="139"/>
        <end position="394"/>
    </location>
</feature>
<comment type="caution">
    <text evidence="2">The sequence shown here is derived from an EMBL/GenBank/DDBJ whole genome shotgun (WGS) entry which is preliminary data.</text>
</comment>
<gene>
    <name evidence="2" type="ORF">PG999_013844</name>
</gene>
<evidence type="ECO:0000256" key="1">
    <source>
        <dbReference type="SAM" id="MobiDB-lite"/>
    </source>
</evidence>
<dbReference type="PANTHER" id="PTHR42084">
    <property type="entry name" value="YALI0E26631P"/>
    <property type="match status" value="1"/>
</dbReference>
<reference evidence="2 3" key="1">
    <citation type="submission" date="2023-01" db="EMBL/GenBank/DDBJ databases">
        <title>Analysis of 21 Apiospora genomes using comparative genomics revels a genus with tremendous synthesis potential of carbohydrate active enzymes and secondary metabolites.</title>
        <authorList>
            <person name="Sorensen T."/>
        </authorList>
    </citation>
    <scope>NUCLEOTIDE SEQUENCE [LARGE SCALE GENOMIC DNA]</scope>
    <source>
        <strain evidence="2 3">CBS 117206</strain>
    </source>
</reference>
<sequence length="599" mass="64921">MSADLFAEFETPPASQTPQAANTSSDPFDFSSFAANKQPAPAPPPPQQQSHPWPAFQSTPDPWATSTTTKSTAAAPISQGNDNDDDDEGWGEFEVAQTTKPVPNPTPPIPAANIGRPSQSIPARTRIVRADTMDLLSNSLIDIPGTSRPAGRTPAAQKPKPQLETISQKTTRKPSTPDPNVLFDADDFDGDDLDDDDDDFGDFETVASPVQEPKNLISNDLLVSPPATTDARSKKPASQMLATLNVQGHASNYPQAPKSPSFQERNPFPGLALQRPTPPAVASKDNPRTSPITAWPSMDQNDSAGSNAMEDGWGDWDAFDSNKPASTKPVPAKSVPAKSVPAKSVSTRSVSTKPEKVSAVSQETNASWDWDAADPTADDTKDDGTQVPPSNIPPPSVLLSIFPQLLAMANTSLYKPVSGQPFSTKNRIMSDPRTLEFLKGYISLATVAARVIAGRKQRWHRDKFLAQSMSISAAGSKGMKLAGVDKTQAARDDREASDVLDVWKEHVGRLRSAIAAANSTLKDQHLKMPELRDNMQVQAAKGVPTSTKACVVCGLRRDERVARVDFEVEDSFGEWWAEHWGHLACKRFWLKHENALRQR</sequence>
<dbReference type="AlphaFoldDB" id="A0AAW0Q9A2"/>
<dbReference type="Proteomes" id="UP001392437">
    <property type="component" value="Unassembled WGS sequence"/>
</dbReference>
<feature type="compositionally biased region" description="Polar residues" evidence="1">
    <location>
        <begin position="13"/>
        <end position="23"/>
    </location>
</feature>
<evidence type="ECO:0000313" key="3">
    <source>
        <dbReference type="Proteomes" id="UP001392437"/>
    </source>
</evidence>